<protein>
    <recommendedName>
        <fullName evidence="2">Peptidase M12A domain-containing protein</fullName>
    </recommendedName>
</protein>
<dbReference type="EMBL" id="NKCK01000032">
    <property type="protein sequence ID" value="RSM08780.1"/>
    <property type="molecule type" value="Genomic_DNA"/>
</dbReference>
<evidence type="ECO:0000256" key="1">
    <source>
        <dbReference type="SAM" id="MobiDB-lite"/>
    </source>
</evidence>
<dbReference type="SUPFAM" id="SSF55486">
    <property type="entry name" value="Metalloproteases ('zincins'), catalytic domain"/>
    <property type="match status" value="1"/>
</dbReference>
<dbReference type="AlphaFoldDB" id="A0A428U381"/>
<feature type="region of interest" description="Disordered" evidence="1">
    <location>
        <begin position="210"/>
        <end position="243"/>
    </location>
</feature>
<evidence type="ECO:0000313" key="3">
    <source>
        <dbReference type="EMBL" id="RSM08780.1"/>
    </source>
</evidence>
<dbReference type="InterPro" id="IPR001506">
    <property type="entry name" value="Peptidase_M12A"/>
</dbReference>
<comment type="caution">
    <text evidence="3">The sequence shown here is derived from an EMBL/GenBank/DDBJ whole genome shotgun (WGS) entry which is preliminary data.</text>
</comment>
<dbReference type="Pfam" id="PF01400">
    <property type="entry name" value="Astacin"/>
    <property type="match status" value="1"/>
</dbReference>
<dbReference type="STRING" id="1325735.A0A428U381"/>
<feature type="compositionally biased region" description="Basic residues" evidence="1">
    <location>
        <begin position="230"/>
        <end position="243"/>
    </location>
</feature>
<feature type="domain" description="Peptidase M12A" evidence="2">
    <location>
        <begin position="113"/>
        <end position="180"/>
    </location>
</feature>
<evidence type="ECO:0000313" key="4">
    <source>
        <dbReference type="Proteomes" id="UP000287144"/>
    </source>
</evidence>
<dbReference type="Proteomes" id="UP000287144">
    <property type="component" value="Unassembled WGS sequence"/>
</dbReference>
<dbReference type="InterPro" id="IPR024079">
    <property type="entry name" value="MetalloPept_cat_dom_sf"/>
</dbReference>
<dbReference type="GO" id="GO:0004222">
    <property type="term" value="F:metalloendopeptidase activity"/>
    <property type="evidence" value="ECO:0007669"/>
    <property type="project" value="InterPro"/>
</dbReference>
<reference evidence="3 4" key="1">
    <citation type="submission" date="2017-06" db="EMBL/GenBank/DDBJ databases">
        <title>Comparative genomic analysis of Ambrosia Fusariam Clade fungi.</title>
        <authorList>
            <person name="Stajich J.E."/>
            <person name="Carrillo J."/>
            <person name="Kijimoto T."/>
            <person name="Eskalen A."/>
            <person name="O'Donnell K."/>
            <person name="Kasson M."/>
        </authorList>
    </citation>
    <scope>NUCLEOTIDE SEQUENCE [LARGE SCALE GENOMIC DNA]</scope>
    <source>
        <strain evidence="3 4">NRRL62579</strain>
    </source>
</reference>
<dbReference type="Gene3D" id="3.40.390.10">
    <property type="entry name" value="Collagenase (Catalytic Domain)"/>
    <property type="match status" value="1"/>
</dbReference>
<dbReference type="GO" id="GO:0006508">
    <property type="term" value="P:proteolysis"/>
    <property type="evidence" value="ECO:0007669"/>
    <property type="project" value="InterPro"/>
</dbReference>
<sequence length="243" mass="28026">MYGMAGNRLLWPIEKHWLNVRFLNGSWFSGEFVRATVEAHFNSLLMGIRFYFNEAGEIGKADIRIKFSNTFSYSHAGTNAKLVRWSRRPTMVLDCEAPMSLSPLVLRIGLQWVILHEFGHALGLFHEHQHPKCGRKWDIRLLQNTTAWSRERVLRNYTPHSPEGKTLEPYDPKSVMHYVVQRGDDLLGKETGSINVVLLEGDNRMPTLLYPPREEGMFKPPGDNSENNTPRKRKGQKRLVKQG</sequence>
<keyword evidence="4" id="KW-1185">Reference proteome</keyword>
<name>A0A428U381_9HYPO</name>
<gene>
    <name evidence="3" type="ORF">CEP52_004452</name>
</gene>
<organism evidence="3 4">
    <name type="scientific">Fusarium oligoseptatum</name>
    <dbReference type="NCBI Taxonomy" id="2604345"/>
    <lineage>
        <taxon>Eukaryota</taxon>
        <taxon>Fungi</taxon>
        <taxon>Dikarya</taxon>
        <taxon>Ascomycota</taxon>
        <taxon>Pezizomycotina</taxon>
        <taxon>Sordariomycetes</taxon>
        <taxon>Hypocreomycetidae</taxon>
        <taxon>Hypocreales</taxon>
        <taxon>Nectriaceae</taxon>
        <taxon>Fusarium</taxon>
        <taxon>Fusarium solani species complex</taxon>
    </lineage>
</organism>
<accession>A0A428U381</accession>
<evidence type="ECO:0000259" key="2">
    <source>
        <dbReference type="Pfam" id="PF01400"/>
    </source>
</evidence>
<proteinExistence type="predicted"/>